<reference evidence="1 2" key="1">
    <citation type="journal article" date="2021" name="ACS Chem. Biol.">
        <title>Genomic-Led Discovery of a Novel Glycopeptide Antibiotic by Nonomuraea coxensis DSM 45129.</title>
        <authorList>
            <person name="Yushchuk O."/>
            <person name="Vior N.M."/>
            <person name="Andreo-Vidal A."/>
            <person name="Berini F."/>
            <person name="Ruckert C."/>
            <person name="Busche T."/>
            <person name="Binda E."/>
            <person name="Kalinowski J."/>
            <person name="Truman A.W."/>
            <person name="Marinelli F."/>
        </authorList>
    </citation>
    <scope>NUCLEOTIDE SEQUENCE [LARGE SCALE GENOMIC DNA]</scope>
    <source>
        <strain evidence="1 2">DSM 45129</strain>
    </source>
</reference>
<dbReference type="Proteomes" id="UP000824681">
    <property type="component" value="Chromosome"/>
</dbReference>
<dbReference type="RefSeq" id="WP_020539758.1">
    <property type="nucleotide sequence ID" value="NZ_CP068985.1"/>
</dbReference>
<gene>
    <name evidence="1" type="ORF">Nocox_19255</name>
</gene>
<name>A0ABX8U197_9ACTN</name>
<evidence type="ECO:0000313" key="1">
    <source>
        <dbReference type="EMBL" id="QYC41460.1"/>
    </source>
</evidence>
<sequence>MNRRHPSWRTPWDGDAARSVRSRHRLLALAAAENLLVHAYHLPFPGLGRVAGHGGTFRWRPERPG</sequence>
<keyword evidence="2" id="KW-1185">Reference proteome</keyword>
<evidence type="ECO:0000313" key="2">
    <source>
        <dbReference type="Proteomes" id="UP000824681"/>
    </source>
</evidence>
<dbReference type="SUPFAM" id="SSF56281">
    <property type="entry name" value="Metallo-hydrolase/oxidoreductase"/>
    <property type="match status" value="1"/>
</dbReference>
<protein>
    <submittedName>
        <fullName evidence="1">Uncharacterized protein</fullName>
    </submittedName>
</protein>
<proteinExistence type="predicted"/>
<accession>A0ABX8U197</accession>
<dbReference type="EMBL" id="CP068985">
    <property type="protein sequence ID" value="QYC41460.1"/>
    <property type="molecule type" value="Genomic_DNA"/>
</dbReference>
<dbReference type="InterPro" id="IPR036866">
    <property type="entry name" value="RibonucZ/Hydroxyglut_hydro"/>
</dbReference>
<organism evidence="1 2">
    <name type="scientific">Nonomuraea coxensis DSM 45129</name>
    <dbReference type="NCBI Taxonomy" id="1122611"/>
    <lineage>
        <taxon>Bacteria</taxon>
        <taxon>Bacillati</taxon>
        <taxon>Actinomycetota</taxon>
        <taxon>Actinomycetes</taxon>
        <taxon>Streptosporangiales</taxon>
        <taxon>Streptosporangiaceae</taxon>
        <taxon>Nonomuraea</taxon>
    </lineage>
</organism>
<dbReference type="Gene3D" id="3.60.15.10">
    <property type="entry name" value="Ribonuclease Z/Hydroxyacylglutathione hydrolase-like"/>
    <property type="match status" value="1"/>
</dbReference>